<keyword evidence="1" id="KW-0812">Transmembrane</keyword>
<accession>A0A173SYJ4</accession>
<evidence type="ECO:0000256" key="1">
    <source>
        <dbReference type="SAM" id="Phobius"/>
    </source>
</evidence>
<proteinExistence type="predicted"/>
<keyword evidence="1" id="KW-1133">Transmembrane helix</keyword>
<organism evidence="2 3">
    <name type="scientific">Parabacteroides distasonis</name>
    <dbReference type="NCBI Taxonomy" id="823"/>
    <lineage>
        <taxon>Bacteria</taxon>
        <taxon>Pseudomonadati</taxon>
        <taxon>Bacteroidota</taxon>
        <taxon>Bacteroidia</taxon>
        <taxon>Bacteroidales</taxon>
        <taxon>Tannerellaceae</taxon>
        <taxon>Parabacteroides</taxon>
    </lineage>
</organism>
<dbReference type="AlphaFoldDB" id="A0A173SYJ4"/>
<keyword evidence="1" id="KW-0472">Membrane</keyword>
<evidence type="ECO:0000313" key="2">
    <source>
        <dbReference type="EMBL" id="CUM95503.1"/>
    </source>
</evidence>
<sequence length="70" mass="7884">MKNSSGRNMPEYDGGITPTGTSEVIYFTISFFVLHIGCKSNGFFCIYIIGELEIISNRFKLQNMLIIISL</sequence>
<gene>
    <name evidence="2" type="ORF">ERS852429_01282</name>
</gene>
<evidence type="ECO:0000313" key="3">
    <source>
        <dbReference type="Proteomes" id="UP000095591"/>
    </source>
</evidence>
<name>A0A173SYJ4_PARDI</name>
<dbReference type="EMBL" id="CYXP01000002">
    <property type="protein sequence ID" value="CUM95503.1"/>
    <property type="molecule type" value="Genomic_DNA"/>
</dbReference>
<feature type="transmembrane region" description="Helical" evidence="1">
    <location>
        <begin position="24"/>
        <end position="50"/>
    </location>
</feature>
<protein>
    <submittedName>
        <fullName evidence="2">Uncharacterized protein</fullName>
    </submittedName>
</protein>
<reference evidence="2 3" key="1">
    <citation type="submission" date="2015-09" db="EMBL/GenBank/DDBJ databases">
        <authorList>
            <consortium name="Pathogen Informatics"/>
        </authorList>
    </citation>
    <scope>NUCLEOTIDE SEQUENCE [LARGE SCALE GENOMIC DNA]</scope>
    <source>
        <strain evidence="2 3">2789STDY5608872</strain>
    </source>
</reference>
<dbReference type="Proteomes" id="UP000095591">
    <property type="component" value="Unassembled WGS sequence"/>
</dbReference>